<keyword evidence="2" id="KW-1185">Reference proteome</keyword>
<proteinExistence type="predicted"/>
<accession>A0A166EIQ1</accession>
<evidence type="ECO:0000313" key="1">
    <source>
        <dbReference type="EMBL" id="KZX16698.1"/>
    </source>
</evidence>
<dbReference type="EMBL" id="LWMW01000087">
    <property type="protein sequence ID" value="KZX16698.1"/>
    <property type="molecule type" value="Genomic_DNA"/>
</dbReference>
<sequence>MSTVKTTLNIDSETMRKIKLIALNKNKTQTEIVNKILKQGVINETEINENDTLEERINKNPNLKLMKKSKYVLDKDNARKSFENLKGSIKTEKSVNAVKLINDVRKGD</sequence>
<comment type="caution">
    <text evidence="1">The sequence shown here is derived from an EMBL/GenBank/DDBJ whole genome shotgun (WGS) entry which is preliminary data.</text>
</comment>
<dbReference type="AlphaFoldDB" id="A0A166EIQ1"/>
<reference evidence="1 2" key="1">
    <citation type="submission" date="2016-04" db="EMBL/GenBank/DDBJ databases">
        <title>Genome sequence of Methanobrevibacter cuticularis DSM 11139.</title>
        <authorList>
            <person name="Poehlein A."/>
            <person name="Seedorf H."/>
            <person name="Daniel R."/>
        </authorList>
    </citation>
    <scope>NUCLEOTIDE SEQUENCE [LARGE SCALE GENOMIC DNA]</scope>
    <source>
        <strain evidence="1 2">DSM 11139</strain>
    </source>
</reference>
<evidence type="ECO:0000313" key="2">
    <source>
        <dbReference type="Proteomes" id="UP000077275"/>
    </source>
</evidence>
<name>A0A166EIQ1_9EURY</name>
<protein>
    <submittedName>
        <fullName evidence="1">Uncharacterized protein</fullName>
    </submittedName>
</protein>
<dbReference type="RefSeq" id="WP_067258701.1">
    <property type="nucleotide sequence ID" value="NZ_LWMW01000087.1"/>
</dbReference>
<dbReference type="PATRIC" id="fig|47311.3.peg.636"/>
<organism evidence="1 2">
    <name type="scientific">Methanobrevibacter cuticularis</name>
    <dbReference type="NCBI Taxonomy" id="47311"/>
    <lineage>
        <taxon>Archaea</taxon>
        <taxon>Methanobacteriati</taxon>
        <taxon>Methanobacteriota</taxon>
        <taxon>Methanomada group</taxon>
        <taxon>Methanobacteria</taxon>
        <taxon>Methanobacteriales</taxon>
        <taxon>Methanobacteriaceae</taxon>
        <taxon>Methanobrevibacter</taxon>
    </lineage>
</organism>
<gene>
    <name evidence="1" type="ORF">MBCUT_05560</name>
</gene>
<dbReference type="Proteomes" id="UP000077275">
    <property type="component" value="Unassembled WGS sequence"/>
</dbReference>